<sequence>MKNEKRTMQHFDLLGFVCRDLVTGFEGIADSLSFDLYGCIQIALKPRLSKDAKPGEYPDGRWFDVGRLKKVGKKPVMTVPDFFQWDEKGPATKP</sequence>
<dbReference type="EMBL" id="LAZR01003486">
    <property type="protein sequence ID" value="KKN17830.1"/>
    <property type="molecule type" value="Genomic_DNA"/>
</dbReference>
<evidence type="ECO:0000313" key="1">
    <source>
        <dbReference type="EMBL" id="KKN17830.1"/>
    </source>
</evidence>
<protein>
    <submittedName>
        <fullName evidence="1">Uncharacterized protein</fullName>
    </submittedName>
</protein>
<name>A0A0F9NE91_9ZZZZ</name>
<accession>A0A0F9NE91</accession>
<gene>
    <name evidence="1" type="ORF">LCGC14_0962120</name>
</gene>
<feature type="non-terminal residue" evidence="1">
    <location>
        <position position="94"/>
    </location>
</feature>
<reference evidence="1" key="1">
    <citation type="journal article" date="2015" name="Nature">
        <title>Complex archaea that bridge the gap between prokaryotes and eukaryotes.</title>
        <authorList>
            <person name="Spang A."/>
            <person name="Saw J.H."/>
            <person name="Jorgensen S.L."/>
            <person name="Zaremba-Niedzwiedzka K."/>
            <person name="Martijn J."/>
            <person name="Lind A.E."/>
            <person name="van Eijk R."/>
            <person name="Schleper C."/>
            <person name="Guy L."/>
            <person name="Ettema T.J."/>
        </authorList>
    </citation>
    <scope>NUCLEOTIDE SEQUENCE</scope>
</reference>
<comment type="caution">
    <text evidence="1">The sequence shown here is derived from an EMBL/GenBank/DDBJ whole genome shotgun (WGS) entry which is preliminary data.</text>
</comment>
<organism evidence="1">
    <name type="scientific">marine sediment metagenome</name>
    <dbReference type="NCBI Taxonomy" id="412755"/>
    <lineage>
        <taxon>unclassified sequences</taxon>
        <taxon>metagenomes</taxon>
        <taxon>ecological metagenomes</taxon>
    </lineage>
</organism>
<dbReference type="AlphaFoldDB" id="A0A0F9NE91"/>
<proteinExistence type="predicted"/>